<proteinExistence type="predicted"/>
<dbReference type="Proteomes" id="UP001377168">
    <property type="component" value="Unassembled WGS sequence"/>
</dbReference>
<accession>A0ACC6PP71</accession>
<evidence type="ECO:0000313" key="2">
    <source>
        <dbReference type="Proteomes" id="UP001377168"/>
    </source>
</evidence>
<comment type="caution">
    <text evidence="1">The sequence shown here is derived from an EMBL/GenBank/DDBJ whole genome shotgun (WGS) entry which is preliminary data.</text>
</comment>
<evidence type="ECO:0000313" key="1">
    <source>
        <dbReference type="EMBL" id="MEJ8633174.1"/>
    </source>
</evidence>
<name>A0ACC6PP71_9ACTN</name>
<protein>
    <submittedName>
        <fullName evidence="1">NifU family protein</fullName>
    </submittedName>
</protein>
<gene>
    <name evidence="1" type="ORF">WKI67_07175</name>
</gene>
<dbReference type="EMBL" id="JBBKAJ010000022">
    <property type="protein sequence ID" value="MEJ8633174.1"/>
    <property type="molecule type" value="Genomic_DNA"/>
</dbReference>
<organism evidence="1 2">
    <name type="scientific">Streptomyces achmelvichensis</name>
    <dbReference type="NCBI Taxonomy" id="3134111"/>
    <lineage>
        <taxon>Bacteria</taxon>
        <taxon>Bacillati</taxon>
        <taxon>Actinomycetota</taxon>
        <taxon>Actinomycetes</taxon>
        <taxon>Kitasatosporales</taxon>
        <taxon>Streptomycetaceae</taxon>
        <taxon>Streptomyces</taxon>
    </lineage>
</organism>
<reference evidence="1" key="1">
    <citation type="submission" date="2024-03" db="EMBL/GenBank/DDBJ databases">
        <title>Novel Streptomyces species of biotechnological and ecological value are a feature of Machair soil.</title>
        <authorList>
            <person name="Prole J.R."/>
            <person name="Goodfellow M."/>
            <person name="Allenby N."/>
            <person name="Ward A.C."/>
        </authorList>
    </citation>
    <scope>NUCLEOTIDE SEQUENCE</scope>
    <source>
        <strain evidence="1">MS2.AVA.5</strain>
    </source>
</reference>
<sequence>MAGQDTGERIAALLDELGEKAGPEVRDTADELVRCVVEFYGEGLARTVRLLRAAPGGADPIDVLTADELVSDLLILHDLHPEDTMTRVGRALDKVRPYLGSHAGDVEVAGLDTDPAEGPTLRLRLRGSCDGCPSSTQTVRWTIEESVSRLAPEIALIEVEGVAEDTPQEQPLLQILPHRPDDGPDGPPAGDDGRVSVNGEGDPAHWHTVARHTLPAHDRDTGVTDVAGHALLLVRLPGNLYAYRDHCPGCGGSLHEALLEAELLRCARCAATFDVRRAGRGERGHLEPVPLLEEDGSVRVALPGELLGAGP</sequence>
<keyword evidence="2" id="KW-1185">Reference proteome</keyword>